<dbReference type="Proteomes" id="UP000887575">
    <property type="component" value="Unassembled WGS sequence"/>
</dbReference>
<sequence length="451" mass="51604">MNADPLFDDDDDDIFVEFSITPLLEDPEKRMDALKRANLMNEPKDEPDLKMAKKTTKETTFAVCPVCSRTLRYWSQTRRLEHINRCLDTQATEAKFEQEKQKVNRTMDCPMCRKPLEDGPFQIAHIKKCSREHHVAGSDAMKLYETQKKVSEVRKENGLRHNGAKSPRRKPVLPKPLKGQPRSMNDEQVQLAKAMSVSLKEKLENPEDVAGPSNVLPEIEKDEANDFLAELRQAPNFSIVTELARRSRKRRSYDVIAFTPENCACKQAYELNTRFLDLFKVKYPESDKTVPITAVSEEDKQATMLFGMKIDEMYSKLARLSKLSSILGCMADAFDPLSATPIRLVGTGGGFICVVREILKRRTTVLNGQNAEVQEVDIEASLDVMREWLRFVYASKVEWTLEKNDKILKIAEKYGPEELPAICRAMSRRKEKNLPKGEEVQPEILEEEKTD</sequence>
<feature type="compositionally biased region" description="Acidic residues" evidence="1">
    <location>
        <begin position="440"/>
        <end position="451"/>
    </location>
</feature>
<dbReference type="GO" id="GO:0033557">
    <property type="term" value="C:Slx1-Slx4 complex"/>
    <property type="evidence" value="ECO:0007669"/>
    <property type="project" value="TreeGrafter"/>
</dbReference>
<feature type="region of interest" description="Disordered" evidence="1">
    <location>
        <begin position="430"/>
        <end position="451"/>
    </location>
</feature>
<evidence type="ECO:0000313" key="2">
    <source>
        <dbReference type="Proteomes" id="UP000887575"/>
    </source>
</evidence>
<protein>
    <submittedName>
        <fullName evidence="3">Uncharacterized protein</fullName>
    </submittedName>
</protein>
<dbReference type="GO" id="GO:0000712">
    <property type="term" value="P:resolution of meiotic recombination intermediates"/>
    <property type="evidence" value="ECO:0007669"/>
    <property type="project" value="TreeGrafter"/>
</dbReference>
<accession>A0AAF3EB04</accession>
<feature type="region of interest" description="Disordered" evidence="1">
    <location>
        <begin position="151"/>
        <end position="185"/>
    </location>
</feature>
<organism evidence="2 3">
    <name type="scientific">Mesorhabditis belari</name>
    <dbReference type="NCBI Taxonomy" id="2138241"/>
    <lineage>
        <taxon>Eukaryota</taxon>
        <taxon>Metazoa</taxon>
        <taxon>Ecdysozoa</taxon>
        <taxon>Nematoda</taxon>
        <taxon>Chromadorea</taxon>
        <taxon>Rhabditida</taxon>
        <taxon>Rhabditina</taxon>
        <taxon>Rhabditomorpha</taxon>
        <taxon>Rhabditoidea</taxon>
        <taxon>Rhabditidae</taxon>
        <taxon>Mesorhabditinae</taxon>
        <taxon>Mesorhabditis</taxon>
    </lineage>
</organism>
<evidence type="ECO:0000313" key="3">
    <source>
        <dbReference type="WBParaSite" id="MBELARI_LOCUS11114"/>
    </source>
</evidence>
<dbReference type="Gene3D" id="3.30.710.10">
    <property type="entry name" value="Potassium Channel Kv1.1, Chain A"/>
    <property type="match status" value="1"/>
</dbReference>
<reference evidence="3" key="1">
    <citation type="submission" date="2024-02" db="UniProtKB">
        <authorList>
            <consortium name="WormBaseParasite"/>
        </authorList>
    </citation>
    <scope>IDENTIFICATION</scope>
</reference>
<dbReference type="PANTHER" id="PTHR21541">
    <property type="entry name" value="BTB POZ DOMAIN CONTAINING 12"/>
    <property type="match status" value="1"/>
</dbReference>
<dbReference type="AlphaFoldDB" id="A0AAF3EB04"/>
<keyword evidence="2" id="KW-1185">Reference proteome</keyword>
<dbReference type="WBParaSite" id="MBELARI_LOCUS11114">
    <property type="protein sequence ID" value="MBELARI_LOCUS11114"/>
    <property type="gene ID" value="MBELARI_LOCUS11114"/>
</dbReference>
<dbReference type="PANTHER" id="PTHR21541:SF3">
    <property type="entry name" value="STRUCTURE-SPECIFIC ENDONUCLEASE SUBUNIT SLX4"/>
    <property type="match status" value="1"/>
</dbReference>
<proteinExistence type="predicted"/>
<evidence type="ECO:0000256" key="1">
    <source>
        <dbReference type="SAM" id="MobiDB-lite"/>
    </source>
</evidence>
<name>A0AAF3EB04_9BILA</name>
<feature type="compositionally biased region" description="Basic residues" evidence="1">
    <location>
        <begin position="162"/>
        <end position="172"/>
    </location>
</feature>
<dbReference type="InterPro" id="IPR011333">
    <property type="entry name" value="SKP1/BTB/POZ_sf"/>
</dbReference>